<dbReference type="RefSeq" id="WP_024564921.1">
    <property type="nucleotide sequence ID" value="NZ_CP007547.1"/>
</dbReference>
<keyword evidence="1" id="KW-1133">Transmembrane helix</keyword>
<evidence type="ECO:0000313" key="2">
    <source>
        <dbReference type="EMBL" id="AIL44451.1"/>
    </source>
</evidence>
<evidence type="ECO:0000256" key="1">
    <source>
        <dbReference type="SAM" id="Phobius"/>
    </source>
</evidence>
<feature type="transmembrane region" description="Helical" evidence="1">
    <location>
        <begin position="7"/>
        <end position="26"/>
    </location>
</feature>
<dbReference type="STRING" id="1338011.BD94_0676"/>
<keyword evidence="1" id="KW-0472">Membrane</keyword>
<keyword evidence="1" id="KW-0812">Transmembrane</keyword>
<name>A0A077EA39_9FLAO</name>
<accession>A0A077EA39</accession>
<dbReference type="AlphaFoldDB" id="A0A077EA39"/>
<sequence length="304" mass="34165">MKILKKIVLTFLGVLVLAIISGYIYFDQKFTPEKNYLTVEKESGKIPITWPGENKNVLLLPVHFSGDSTVYYLQFDTGSPYTLFYAGAIKNIKGIAISNERGKATFYLGNTTVTSDKFRIIDNGESSDKNDSLKIIGTLGADILEDRKTVISFKENYIVFNLAVIPDGFGKNLTDFTFKKRHIIIPALLKGNKEKFLYDSGTSAYELLTTKEIWEGLKSKDSEIVTEKANSWQNVLTTYTAKTDNLIKIGSKNIPLNNVTYVEGFSQTQYSMMKFSGMTGMLGNQIFMNNSLYIDCFNHKLGVD</sequence>
<evidence type="ECO:0008006" key="4">
    <source>
        <dbReference type="Google" id="ProtNLM"/>
    </source>
</evidence>
<gene>
    <name evidence="2" type="ORF">BD94_0676</name>
</gene>
<reference evidence="2" key="2">
    <citation type="journal article" date="2015" name="Genome Biol. Evol.">
        <title>Complete Genome Sequence and Transcriptomic Analysis of the Novel Pathogen Elizabethkingia anophelis in Response to Oxidative Stress.</title>
        <authorList>
            <person name="Li Y."/>
            <person name="Liu Y."/>
            <person name="Chew S.C."/>
            <person name="Tay M."/>
            <person name="Salido M.M."/>
            <person name="Teo J."/>
            <person name="Lauro F.M."/>
            <person name="Givskov M."/>
            <person name="Yang L."/>
        </authorList>
    </citation>
    <scope>NUCLEOTIDE SEQUENCE</scope>
    <source>
        <strain evidence="2">NUHP1</strain>
    </source>
</reference>
<protein>
    <recommendedName>
        <fullName evidence="4">Peptidase A2 domain-containing protein</fullName>
    </recommendedName>
</protein>
<evidence type="ECO:0000313" key="3">
    <source>
        <dbReference type="Proteomes" id="UP000028933"/>
    </source>
</evidence>
<dbReference type="HOGENOM" id="CLU_077652_0_0_10"/>
<dbReference type="EMBL" id="CP007547">
    <property type="protein sequence ID" value="AIL44451.1"/>
    <property type="molecule type" value="Genomic_DNA"/>
</dbReference>
<dbReference type="KEGG" id="eao:BD94_0676"/>
<reference evidence="2" key="1">
    <citation type="journal article" date="2013" name="Lancet">
        <title>First case of E anophelis outbreak in an intensive-care unit.</title>
        <authorList>
            <person name="Teo J."/>
            <person name="Tan S.Y."/>
            <person name="Tay M."/>
            <person name="Ding Y."/>
            <person name="Kjelleberg S."/>
            <person name="Givskov M."/>
            <person name="Lin R.T."/>
            <person name="Yang L."/>
        </authorList>
    </citation>
    <scope>NUCLEOTIDE SEQUENCE [LARGE SCALE GENOMIC DNA]</scope>
    <source>
        <strain evidence="2">NUHP1</strain>
    </source>
</reference>
<proteinExistence type="predicted"/>
<organism evidence="2 3">
    <name type="scientific">Elizabethkingia anophelis NUHP1</name>
    <dbReference type="NCBI Taxonomy" id="1338011"/>
    <lineage>
        <taxon>Bacteria</taxon>
        <taxon>Pseudomonadati</taxon>
        <taxon>Bacteroidota</taxon>
        <taxon>Flavobacteriia</taxon>
        <taxon>Flavobacteriales</taxon>
        <taxon>Weeksellaceae</taxon>
        <taxon>Elizabethkingia</taxon>
    </lineage>
</organism>
<dbReference type="eggNOG" id="ENOG502ZYYV">
    <property type="taxonomic scope" value="Bacteria"/>
</dbReference>
<dbReference type="Proteomes" id="UP000028933">
    <property type="component" value="Chromosome"/>
</dbReference>